<dbReference type="Gene3D" id="3.40.50.1390">
    <property type="entry name" value="Resolvase, N-terminal catalytic domain"/>
    <property type="match status" value="1"/>
</dbReference>
<evidence type="ECO:0000313" key="3">
    <source>
        <dbReference type="Proteomes" id="UP000243819"/>
    </source>
</evidence>
<dbReference type="PROSITE" id="PS51736">
    <property type="entry name" value="RECOMBINASES_3"/>
    <property type="match status" value="1"/>
</dbReference>
<dbReference type="AlphaFoldDB" id="A0A1I0BXX0"/>
<feature type="domain" description="Resolvase/invertase-type recombinase catalytic" evidence="1">
    <location>
        <begin position="1"/>
        <end position="59"/>
    </location>
</feature>
<dbReference type="SUPFAM" id="SSF53041">
    <property type="entry name" value="Resolvase-like"/>
    <property type="match status" value="1"/>
</dbReference>
<sequence>MLDDIITGKVERIVITHKDRLSRVGFELFHHLFKKYNCEIIVMSEVGFEEKEVNREDES</sequence>
<reference evidence="3" key="1">
    <citation type="submission" date="2016-10" db="EMBL/GenBank/DDBJ databases">
        <authorList>
            <person name="Varghese N."/>
            <person name="Submissions S."/>
        </authorList>
    </citation>
    <scope>NUCLEOTIDE SEQUENCE [LARGE SCALE GENOMIC DNA]</scope>
    <source>
        <strain evidence="3">DSM 13577</strain>
    </source>
</reference>
<dbReference type="GO" id="GO:0000150">
    <property type="term" value="F:DNA strand exchange activity"/>
    <property type="evidence" value="ECO:0007669"/>
    <property type="project" value="InterPro"/>
</dbReference>
<accession>A0A1I0BXX0</accession>
<organism evidence="2 3">
    <name type="scientific">Anaerobranca gottschalkii DSM 13577</name>
    <dbReference type="NCBI Taxonomy" id="1120990"/>
    <lineage>
        <taxon>Bacteria</taxon>
        <taxon>Bacillati</taxon>
        <taxon>Bacillota</taxon>
        <taxon>Clostridia</taxon>
        <taxon>Eubacteriales</taxon>
        <taxon>Proteinivoracaceae</taxon>
        <taxon>Anaerobranca</taxon>
    </lineage>
</organism>
<gene>
    <name evidence="2" type="ORF">SAMN03080614_105115</name>
</gene>
<dbReference type="STRING" id="1120990.SAMN03080614_105115"/>
<proteinExistence type="predicted"/>
<evidence type="ECO:0000313" key="2">
    <source>
        <dbReference type="EMBL" id="SET11920.1"/>
    </source>
</evidence>
<dbReference type="InterPro" id="IPR006119">
    <property type="entry name" value="Resolv_N"/>
</dbReference>
<protein>
    <recommendedName>
        <fullName evidence="1">Resolvase/invertase-type recombinase catalytic domain-containing protein</fullName>
    </recommendedName>
</protein>
<dbReference type="GO" id="GO:0003677">
    <property type="term" value="F:DNA binding"/>
    <property type="evidence" value="ECO:0007669"/>
    <property type="project" value="InterPro"/>
</dbReference>
<name>A0A1I0BXX0_9FIRM</name>
<dbReference type="InterPro" id="IPR036162">
    <property type="entry name" value="Resolvase-like_N_sf"/>
</dbReference>
<evidence type="ECO:0000259" key="1">
    <source>
        <dbReference type="PROSITE" id="PS51736"/>
    </source>
</evidence>
<dbReference type="EMBL" id="FOIF01000051">
    <property type="protein sequence ID" value="SET11920.1"/>
    <property type="molecule type" value="Genomic_DNA"/>
</dbReference>
<dbReference type="Proteomes" id="UP000243819">
    <property type="component" value="Unassembled WGS sequence"/>
</dbReference>
<keyword evidence="3" id="KW-1185">Reference proteome</keyword>